<feature type="non-terminal residue" evidence="1">
    <location>
        <position position="94"/>
    </location>
</feature>
<protein>
    <submittedName>
        <fullName evidence="1">Uncharacterized protein</fullName>
    </submittedName>
</protein>
<organism evidence="1 2">
    <name type="scientific">Candidatus Woesebacteria bacterium GW2011_GWB1_43_14</name>
    <dbReference type="NCBI Taxonomy" id="1618578"/>
    <lineage>
        <taxon>Bacteria</taxon>
        <taxon>Candidatus Woeseibacteriota</taxon>
    </lineage>
</organism>
<accession>A0A0G1DLD0</accession>
<dbReference type="STRING" id="1618578.UV74_C0004G0010"/>
<dbReference type="EMBL" id="LCFQ01000004">
    <property type="protein sequence ID" value="KKS98474.1"/>
    <property type="molecule type" value="Genomic_DNA"/>
</dbReference>
<dbReference type="AlphaFoldDB" id="A0A0G1DLD0"/>
<evidence type="ECO:0000313" key="2">
    <source>
        <dbReference type="Proteomes" id="UP000034090"/>
    </source>
</evidence>
<proteinExistence type="predicted"/>
<sequence length="94" mass="10653">MKKLLVLAIILRLLVSAFYFHPDIKTYNFQASFFKKGVFNIYSYLIDNKKSLPLKDEFVYLPLTYFVLGGYQTIASPILGSGFDSWLANAGSNS</sequence>
<gene>
    <name evidence="1" type="ORF">UV74_C0004G0010</name>
</gene>
<dbReference type="Proteomes" id="UP000034090">
    <property type="component" value="Unassembled WGS sequence"/>
</dbReference>
<evidence type="ECO:0000313" key="1">
    <source>
        <dbReference type="EMBL" id="KKS98474.1"/>
    </source>
</evidence>
<comment type="caution">
    <text evidence="1">The sequence shown here is derived from an EMBL/GenBank/DDBJ whole genome shotgun (WGS) entry which is preliminary data.</text>
</comment>
<reference evidence="1 2" key="1">
    <citation type="journal article" date="2015" name="Nature">
        <title>rRNA introns, odd ribosomes, and small enigmatic genomes across a large radiation of phyla.</title>
        <authorList>
            <person name="Brown C.T."/>
            <person name="Hug L.A."/>
            <person name="Thomas B.C."/>
            <person name="Sharon I."/>
            <person name="Castelle C.J."/>
            <person name="Singh A."/>
            <person name="Wilkins M.J."/>
            <person name="Williams K.H."/>
            <person name="Banfield J.F."/>
        </authorList>
    </citation>
    <scope>NUCLEOTIDE SEQUENCE [LARGE SCALE GENOMIC DNA]</scope>
</reference>
<name>A0A0G1DLD0_9BACT</name>